<keyword evidence="2" id="KW-1185">Reference proteome</keyword>
<proteinExistence type="predicted"/>
<dbReference type="GeneID" id="115878865"/>
<evidence type="ECO:0000256" key="1">
    <source>
        <dbReference type="SAM" id="MobiDB-lite"/>
    </source>
</evidence>
<dbReference type="AlphaFoldDB" id="A0A6J2XKA5"/>
<evidence type="ECO:0000313" key="2">
    <source>
        <dbReference type="Proteomes" id="UP000504635"/>
    </source>
</evidence>
<feature type="region of interest" description="Disordered" evidence="1">
    <location>
        <begin position="76"/>
        <end position="126"/>
    </location>
</feature>
<gene>
    <name evidence="3" type="primary">LOC115878865</name>
</gene>
<dbReference type="RefSeq" id="XP_030751345.1">
    <property type="nucleotide sequence ID" value="XM_030895485.1"/>
</dbReference>
<dbReference type="KEGG" id="soy:115878865"/>
<name>A0A6J2XKA5_SITOR</name>
<protein>
    <submittedName>
        <fullName evidence="3">Uncharacterized protein LOC115878865</fullName>
    </submittedName>
</protein>
<dbReference type="InParanoid" id="A0A6J2XKA5"/>
<reference evidence="3" key="1">
    <citation type="submission" date="2025-08" db="UniProtKB">
        <authorList>
            <consortium name="RefSeq"/>
        </authorList>
    </citation>
    <scope>IDENTIFICATION</scope>
    <source>
        <tissue evidence="3">Gonads</tissue>
    </source>
</reference>
<feature type="compositionally biased region" description="Polar residues" evidence="1">
    <location>
        <begin position="90"/>
        <end position="117"/>
    </location>
</feature>
<accession>A0A6J2XKA5</accession>
<sequence>MASRGKVLVQMCLDSSETIASNIYNEEPCCSKSFVQRVSTLSAASNIDEGSLCSSATQDCLSTISNALIDEHLRQENVPTQYENDGSDFSAGSSDNYIPSDNGGQSNIESSSDSDTPLSKRMCRWKKADPPHWKKILIKRRENRVCHTNPKE</sequence>
<organism evidence="2 3">
    <name type="scientific">Sitophilus oryzae</name>
    <name type="common">Rice weevil</name>
    <name type="synonym">Curculio oryzae</name>
    <dbReference type="NCBI Taxonomy" id="7048"/>
    <lineage>
        <taxon>Eukaryota</taxon>
        <taxon>Metazoa</taxon>
        <taxon>Ecdysozoa</taxon>
        <taxon>Arthropoda</taxon>
        <taxon>Hexapoda</taxon>
        <taxon>Insecta</taxon>
        <taxon>Pterygota</taxon>
        <taxon>Neoptera</taxon>
        <taxon>Endopterygota</taxon>
        <taxon>Coleoptera</taxon>
        <taxon>Polyphaga</taxon>
        <taxon>Cucujiformia</taxon>
        <taxon>Curculionidae</taxon>
        <taxon>Dryophthorinae</taxon>
        <taxon>Sitophilus</taxon>
    </lineage>
</organism>
<evidence type="ECO:0000313" key="3">
    <source>
        <dbReference type="RefSeq" id="XP_030751345.1"/>
    </source>
</evidence>
<dbReference type="Proteomes" id="UP000504635">
    <property type="component" value="Unplaced"/>
</dbReference>